<name>A0A9E6SYT4_9PROT</name>
<evidence type="ECO:0000259" key="2">
    <source>
        <dbReference type="PROSITE" id="PS52015"/>
    </source>
</evidence>
<feature type="compositionally biased region" description="Pro residues" evidence="1">
    <location>
        <begin position="81"/>
        <end position="91"/>
    </location>
</feature>
<dbReference type="PROSITE" id="PS52015">
    <property type="entry name" value="TONB_CTD"/>
    <property type="match status" value="1"/>
</dbReference>
<dbReference type="AlphaFoldDB" id="A0A9E6SYT4"/>
<accession>A0A9E6SYT4</accession>
<dbReference type="InterPro" id="IPR037682">
    <property type="entry name" value="TonB_C"/>
</dbReference>
<evidence type="ECO:0000313" key="4">
    <source>
        <dbReference type="Proteomes" id="UP000683551"/>
    </source>
</evidence>
<dbReference type="Proteomes" id="UP000683551">
    <property type="component" value="Chromosome"/>
</dbReference>
<dbReference type="SUPFAM" id="SSF74653">
    <property type="entry name" value="TolA/TonB C-terminal domain"/>
    <property type="match status" value="1"/>
</dbReference>
<dbReference type="RefSeq" id="WP_273145992.1">
    <property type="nucleotide sequence ID" value="NZ_CP053675.1"/>
</dbReference>
<reference evidence="3" key="1">
    <citation type="submission" date="2021-02" db="EMBL/GenBank/DDBJ databases">
        <title>Comparative genomics of Ferrovum myxofaciens strains, predominant extremophile bacteria forming large biofilm stalactites in acid mine ecosystems.</title>
        <authorList>
            <person name="Burkartova K."/>
            <person name="Ridl J."/>
            <person name="Pajer P."/>
            <person name="Falteisek L."/>
        </authorList>
    </citation>
    <scope>NUCLEOTIDE SEQUENCE</scope>
    <source>
        <strain evidence="3">MI1III</strain>
    </source>
</reference>
<evidence type="ECO:0000313" key="3">
    <source>
        <dbReference type="EMBL" id="QWY78729.1"/>
    </source>
</evidence>
<dbReference type="GO" id="GO:0055085">
    <property type="term" value="P:transmembrane transport"/>
    <property type="evidence" value="ECO:0007669"/>
    <property type="project" value="InterPro"/>
</dbReference>
<feature type="compositionally biased region" description="Pro residues" evidence="1">
    <location>
        <begin position="55"/>
        <end position="69"/>
    </location>
</feature>
<protein>
    <submittedName>
        <fullName evidence="3">Energy transducer TonB</fullName>
    </submittedName>
</protein>
<organism evidence="3 4">
    <name type="scientific">Ferrovum myxofaciens</name>
    <dbReference type="NCBI Taxonomy" id="416213"/>
    <lineage>
        <taxon>Bacteria</taxon>
        <taxon>Pseudomonadati</taxon>
        <taxon>Pseudomonadota</taxon>
        <taxon>Betaproteobacteria</taxon>
        <taxon>Ferrovales</taxon>
        <taxon>Ferrovaceae</taxon>
        <taxon>Ferrovum</taxon>
    </lineage>
</organism>
<dbReference type="Gene3D" id="3.30.1150.10">
    <property type="match status" value="1"/>
</dbReference>
<gene>
    <name evidence="3" type="ORF">JZL65_06615</name>
</gene>
<proteinExistence type="predicted"/>
<sequence length="225" mass="23879">MEKAMNMPRAAALAAFLEGMMVLAFLYGLSREVDKVVKPQVTLIQLTQAPEAPKTVPPPPTPKPPPPKPVVHRTVAHQEPTPVPVPTPAPAPPPVVPTPVIPAPVTPTPHQKVAEAAPSPPQHLRPADISITFADKVRSAVQNAVVFPMAARAAHLSGQTKVTFDYKDGMASGASVLITSGNRILDKAALAAVHVAHFPSATAEYAGRILTFEIWVKFLGVDEHE</sequence>
<feature type="region of interest" description="Disordered" evidence="1">
    <location>
        <begin position="48"/>
        <end position="91"/>
    </location>
</feature>
<feature type="domain" description="TonB C-terminal" evidence="2">
    <location>
        <begin position="132"/>
        <end position="225"/>
    </location>
</feature>
<evidence type="ECO:0000256" key="1">
    <source>
        <dbReference type="SAM" id="MobiDB-lite"/>
    </source>
</evidence>
<dbReference type="EMBL" id="CP071137">
    <property type="protein sequence ID" value="QWY78729.1"/>
    <property type="molecule type" value="Genomic_DNA"/>
</dbReference>
<dbReference type="Pfam" id="PF03544">
    <property type="entry name" value="TonB_C"/>
    <property type="match status" value="1"/>
</dbReference>